<dbReference type="EMBL" id="KU728633">
    <property type="protein sequence ID" value="AMQ67038.1"/>
    <property type="molecule type" value="Genomic_DNA"/>
</dbReference>
<keyword evidence="3" id="KW-1185">Reference proteome</keyword>
<dbReference type="Proteomes" id="UP000201826">
    <property type="component" value="Segment"/>
</dbReference>
<evidence type="ECO:0000256" key="1">
    <source>
        <dbReference type="SAM" id="MobiDB-lite"/>
    </source>
</evidence>
<reference evidence="3" key="1">
    <citation type="submission" date="2016-02" db="EMBL/GenBank/DDBJ databases">
        <authorList>
            <person name="Isern S."/>
            <person name="Barcellona C.M."/>
            <person name="Dozier K.D."/>
            <person name="Faust J.M."/>
            <person name="Fedrick A.J."/>
            <person name="Gagliardi L.E."/>
            <person name="Gatt S.M."/>
            <person name="Gleason P.S."/>
            <person name="Gomez E.A."/>
            <person name="Hoffman A.M."/>
            <person name="Jenkins M."/>
            <person name="Jones M.J."/>
            <person name="Lang J.F."/>
            <person name="Lequay S.M."/>
            <person name="Mars P.J."/>
            <person name="Mtchedlidze N."/>
            <person name="Osking Z.B."/>
            <person name="Paul L.M."/>
            <person name="Pica A.N."/>
            <person name="Robison M.D."/>
            <person name="Rodriguez D."/>
            <person name="Rosales K.A."/>
            <person name="Saravis L.E."/>
            <person name="Sisson B.M."/>
            <person name="Tan A.L."/>
            <person name="Voltaire R."/>
            <person name="Michael S.F."/>
            <person name="Warner M.H."/>
            <person name="Bradley K.W."/>
            <person name="Asai D.J."/>
            <person name="Bowman C.A."/>
            <person name="Russell D.A."/>
            <person name="Pope W.H."/>
            <person name="Jacobs-Sera D."/>
            <person name="Hendrix R.W."/>
            <person name="Hatfull G.F."/>
        </authorList>
    </citation>
    <scope>NUCLEOTIDE SEQUENCE [LARGE SCALE GENOMIC DNA]</scope>
</reference>
<feature type="region of interest" description="Disordered" evidence="1">
    <location>
        <begin position="132"/>
        <end position="162"/>
    </location>
</feature>
<evidence type="ECO:0000313" key="2">
    <source>
        <dbReference type="EMBL" id="AMQ67038.1"/>
    </source>
</evidence>
<protein>
    <submittedName>
        <fullName evidence="2">Uncharacterized protein</fullName>
    </submittedName>
</protein>
<sequence>MMPIPHHPANCPGCLNAQPPAARSDGAWRIGERWSPFYLLPNDFRWWRSPMRSADIVEYQITDDQAAVLLTVVLDGITRVPIRADEVARARVITQDRVPTGLYADRMIATTHVVVDVLTNLPPARLLPWRPLTDPGDFDPPPDRRRRYDAGPPPHNVEERSTWLPPDSLALDRLRYGV</sequence>
<accession>A0A142F2N1</accession>
<evidence type="ECO:0000313" key="3">
    <source>
        <dbReference type="Proteomes" id="UP000201826"/>
    </source>
</evidence>
<dbReference type="KEGG" id="vg:29125824"/>
<name>A0A142F2N1_9CAUD</name>
<proteinExistence type="predicted"/>
<organism evidence="2 3">
    <name type="scientific">Mycobacterium phage Bipper</name>
    <dbReference type="NCBI Taxonomy" id="1805457"/>
    <lineage>
        <taxon>Viruses</taxon>
        <taxon>Duplodnaviria</taxon>
        <taxon>Heunggongvirae</taxon>
        <taxon>Uroviricota</taxon>
        <taxon>Caudoviricetes</taxon>
        <taxon>Bippervirus</taxon>
        <taxon>Bippervirus bipper</taxon>
    </lineage>
</organism>
<dbReference type="RefSeq" id="YP_009303250.1">
    <property type="nucleotide sequence ID" value="NC_031253.1"/>
</dbReference>
<gene>
    <name evidence="2" type="primary">103</name>
    <name evidence="2" type="ORF">SEA_BIPPER_103</name>
</gene>
<dbReference type="GeneID" id="29125824"/>